<dbReference type="Pfam" id="PF00512">
    <property type="entry name" value="HisKA"/>
    <property type="match status" value="1"/>
</dbReference>
<feature type="transmembrane region" description="Helical" evidence="13">
    <location>
        <begin position="151"/>
        <end position="172"/>
    </location>
</feature>
<evidence type="ECO:0000256" key="1">
    <source>
        <dbReference type="ARBA" id="ARBA00000085"/>
    </source>
</evidence>
<dbReference type="CDD" id="cd00075">
    <property type="entry name" value="HATPase"/>
    <property type="match status" value="1"/>
</dbReference>
<keyword evidence="9" id="KW-0067">ATP-binding</keyword>
<dbReference type="CDD" id="cd00082">
    <property type="entry name" value="HisKA"/>
    <property type="match status" value="1"/>
</dbReference>
<evidence type="ECO:0000256" key="10">
    <source>
        <dbReference type="ARBA" id="ARBA00022989"/>
    </source>
</evidence>
<comment type="catalytic activity">
    <reaction evidence="1">
        <text>ATP + protein L-histidine = ADP + protein N-phospho-L-histidine.</text>
        <dbReference type="EC" id="2.7.13.3"/>
    </reaction>
</comment>
<dbReference type="GO" id="GO:0000155">
    <property type="term" value="F:phosphorelay sensor kinase activity"/>
    <property type="evidence" value="ECO:0007669"/>
    <property type="project" value="InterPro"/>
</dbReference>
<protein>
    <recommendedName>
        <fullName evidence="3">histidine kinase</fullName>
        <ecNumber evidence="3">2.7.13.3</ecNumber>
    </recommendedName>
</protein>
<dbReference type="SMART" id="SM00388">
    <property type="entry name" value="HisKA"/>
    <property type="match status" value="1"/>
</dbReference>
<evidence type="ECO:0000256" key="2">
    <source>
        <dbReference type="ARBA" id="ARBA00004141"/>
    </source>
</evidence>
<dbReference type="InterPro" id="IPR005467">
    <property type="entry name" value="His_kinase_dom"/>
</dbReference>
<keyword evidence="10 13" id="KW-1133">Transmembrane helix</keyword>
<dbReference type="Gene3D" id="1.10.287.130">
    <property type="match status" value="1"/>
</dbReference>
<evidence type="ECO:0000256" key="6">
    <source>
        <dbReference type="ARBA" id="ARBA00022692"/>
    </source>
</evidence>
<sequence>MQSSESKTGTVLAVLRADAGDEAAVAAAARRAALCDVPWHAILVENAHTRRRGKAARLRTLELLRQAHARGAVTAVLEGRDAPAVAAAYARRHGCTTAVLAREHGPAWWHVPFARRLVQAAPELDLVDVAAPSTPGVAGPRARARPGPRPYLAATGASLATAGVALPLLPLLDVANVAMLFLLTVVLVAIRLGRGPAILATLVGFCSLVIAAPRRQYDVSEFKYAVALAVMLAVGWITARLTSDLREQAESATEREARTRALYEFARALSVALQTEQVFEITRRFLARTFDARAAILLPDDAGRLRWPVADPASEERAPVLSVLDMAAAQWAFDHGAPAGAGTPTLPSNPYLYLPLLAPMRSRGVLAVRVPDVAALLVPERRELLDAFAALAAIALERVHYVDVAQDAVVRMEGERLRNSLLAALSHDLRTPLTSLVGLSESLTLSRPALAAAQMELANALRDEARRMSTLVANLLDMARIQSGGVKLNLEWQLVEETIGSALRACRWQLGGRSVDTHIPRGLPLVRFDAALLERVLCNLLENAGKYTSPDAHVTIAARAEEGMLVVAVCDDGPGLPAGRADALFEKFVRGRQESSISGVGLGLAICRAIVEAHGGRMRAFNLPASGACFELRLPLGEPPPLPDPEHHHHFTDQHEH</sequence>
<evidence type="ECO:0000313" key="16">
    <source>
        <dbReference type="Proteomes" id="UP000443353"/>
    </source>
</evidence>
<dbReference type="Proteomes" id="UP000443353">
    <property type="component" value="Unassembled WGS sequence"/>
</dbReference>
<dbReference type="Gene3D" id="1.20.120.620">
    <property type="entry name" value="Backbone structure of the membrane domain of e. Coli histidine kinase receptor kdpd"/>
    <property type="match status" value="1"/>
</dbReference>
<dbReference type="InterPro" id="IPR029016">
    <property type="entry name" value="GAF-like_dom_sf"/>
</dbReference>
<keyword evidence="8" id="KW-0418">Kinase</keyword>
<accession>A0A7X3G4U3</accession>
<dbReference type="PRINTS" id="PR00344">
    <property type="entry name" value="BCTRLSENSOR"/>
</dbReference>
<evidence type="ECO:0000256" key="8">
    <source>
        <dbReference type="ARBA" id="ARBA00022777"/>
    </source>
</evidence>
<dbReference type="SMART" id="SM00387">
    <property type="entry name" value="HATPase_c"/>
    <property type="match status" value="1"/>
</dbReference>
<dbReference type="InterPro" id="IPR052023">
    <property type="entry name" value="Histidine_kinase_KdpD"/>
</dbReference>
<keyword evidence="12 13" id="KW-0472">Membrane</keyword>
<dbReference type="GO" id="GO:0005886">
    <property type="term" value="C:plasma membrane"/>
    <property type="evidence" value="ECO:0007669"/>
    <property type="project" value="TreeGrafter"/>
</dbReference>
<dbReference type="SUPFAM" id="SSF55874">
    <property type="entry name" value="ATPase domain of HSP90 chaperone/DNA topoisomerase II/histidine kinase"/>
    <property type="match status" value="1"/>
</dbReference>
<feature type="domain" description="Histidine kinase" evidence="14">
    <location>
        <begin position="424"/>
        <end position="638"/>
    </location>
</feature>
<gene>
    <name evidence="15" type="ORF">GPY61_27375</name>
</gene>
<dbReference type="GO" id="GO:0042802">
    <property type="term" value="F:identical protein binding"/>
    <property type="evidence" value="ECO:0007669"/>
    <property type="project" value="UniProtKB-ARBA"/>
</dbReference>
<dbReference type="PROSITE" id="PS50109">
    <property type="entry name" value="HIS_KIN"/>
    <property type="match status" value="1"/>
</dbReference>
<dbReference type="InterPro" id="IPR003661">
    <property type="entry name" value="HisK_dim/P_dom"/>
</dbReference>
<evidence type="ECO:0000259" key="14">
    <source>
        <dbReference type="PROSITE" id="PS50109"/>
    </source>
</evidence>
<dbReference type="AlphaFoldDB" id="A0A7X3G4U3"/>
<keyword evidence="16" id="KW-1185">Reference proteome</keyword>
<dbReference type="InterPro" id="IPR004358">
    <property type="entry name" value="Sig_transdc_His_kin-like_C"/>
</dbReference>
<comment type="caution">
    <text evidence="15">The sequence shown here is derived from an EMBL/GenBank/DDBJ whole genome shotgun (WGS) entry which is preliminary data.</text>
</comment>
<evidence type="ECO:0000256" key="7">
    <source>
        <dbReference type="ARBA" id="ARBA00022741"/>
    </source>
</evidence>
<feature type="transmembrane region" description="Helical" evidence="13">
    <location>
        <begin position="178"/>
        <end position="210"/>
    </location>
</feature>
<feature type="transmembrane region" description="Helical" evidence="13">
    <location>
        <begin position="222"/>
        <end position="239"/>
    </location>
</feature>
<evidence type="ECO:0000256" key="11">
    <source>
        <dbReference type="ARBA" id="ARBA00023012"/>
    </source>
</evidence>
<evidence type="ECO:0000256" key="9">
    <source>
        <dbReference type="ARBA" id="ARBA00022840"/>
    </source>
</evidence>
<dbReference type="GO" id="GO:0005524">
    <property type="term" value="F:ATP binding"/>
    <property type="evidence" value="ECO:0007669"/>
    <property type="project" value="UniProtKB-KW"/>
</dbReference>
<dbReference type="SUPFAM" id="SSF47384">
    <property type="entry name" value="Homodimeric domain of signal transducing histidine kinase"/>
    <property type="match status" value="1"/>
</dbReference>
<dbReference type="Gene3D" id="3.30.565.10">
    <property type="entry name" value="Histidine kinase-like ATPase, C-terminal domain"/>
    <property type="match status" value="1"/>
</dbReference>
<dbReference type="InterPro" id="IPR038318">
    <property type="entry name" value="KdpD_sf"/>
</dbReference>
<dbReference type="InterPro" id="IPR025201">
    <property type="entry name" value="KdpD_TM"/>
</dbReference>
<dbReference type="InterPro" id="IPR003594">
    <property type="entry name" value="HATPase_dom"/>
</dbReference>
<keyword evidence="6 13" id="KW-0812">Transmembrane</keyword>
<evidence type="ECO:0000313" key="15">
    <source>
        <dbReference type="EMBL" id="MVW63654.1"/>
    </source>
</evidence>
<comment type="subcellular location">
    <subcellularLocation>
        <location evidence="2">Membrane</location>
        <topology evidence="2">Multi-pass membrane protein</topology>
    </subcellularLocation>
</comment>
<dbReference type="Pfam" id="PF13493">
    <property type="entry name" value="DUF4118"/>
    <property type="match status" value="1"/>
</dbReference>
<evidence type="ECO:0000256" key="4">
    <source>
        <dbReference type="ARBA" id="ARBA00022553"/>
    </source>
</evidence>
<dbReference type="Gene3D" id="3.30.450.40">
    <property type="match status" value="1"/>
</dbReference>
<evidence type="ECO:0000256" key="12">
    <source>
        <dbReference type="ARBA" id="ARBA00023136"/>
    </source>
</evidence>
<dbReference type="EMBL" id="WSES01000009">
    <property type="protein sequence ID" value="MVW63654.1"/>
    <property type="molecule type" value="Genomic_DNA"/>
</dbReference>
<evidence type="ECO:0000256" key="13">
    <source>
        <dbReference type="SAM" id="Phobius"/>
    </source>
</evidence>
<dbReference type="InterPro" id="IPR003018">
    <property type="entry name" value="GAF"/>
</dbReference>
<dbReference type="SUPFAM" id="SSF55781">
    <property type="entry name" value="GAF domain-like"/>
    <property type="match status" value="1"/>
</dbReference>
<organism evidence="15 16">
    <name type="scientific">Massilia cellulosiltytica</name>
    <dbReference type="NCBI Taxonomy" id="2683234"/>
    <lineage>
        <taxon>Bacteria</taxon>
        <taxon>Pseudomonadati</taxon>
        <taxon>Pseudomonadota</taxon>
        <taxon>Betaproteobacteria</taxon>
        <taxon>Burkholderiales</taxon>
        <taxon>Oxalobacteraceae</taxon>
        <taxon>Telluria group</taxon>
        <taxon>Massilia</taxon>
    </lineage>
</organism>
<evidence type="ECO:0000256" key="3">
    <source>
        <dbReference type="ARBA" id="ARBA00012438"/>
    </source>
</evidence>
<keyword evidence="5" id="KW-0808">Transferase</keyword>
<dbReference type="PANTHER" id="PTHR45569:SF1">
    <property type="entry name" value="SENSOR PROTEIN KDPD"/>
    <property type="match status" value="1"/>
</dbReference>
<evidence type="ECO:0000256" key="5">
    <source>
        <dbReference type="ARBA" id="ARBA00022679"/>
    </source>
</evidence>
<name>A0A7X3G4U3_9BURK</name>
<keyword evidence="7" id="KW-0547">Nucleotide-binding</keyword>
<dbReference type="EC" id="2.7.13.3" evidence="3"/>
<dbReference type="InterPro" id="IPR036097">
    <property type="entry name" value="HisK_dim/P_sf"/>
</dbReference>
<keyword evidence="11" id="KW-0902">Two-component regulatory system</keyword>
<dbReference type="PANTHER" id="PTHR45569">
    <property type="entry name" value="SENSOR PROTEIN KDPD"/>
    <property type="match status" value="1"/>
</dbReference>
<dbReference type="InterPro" id="IPR036890">
    <property type="entry name" value="HATPase_C_sf"/>
</dbReference>
<keyword evidence="4" id="KW-0597">Phosphoprotein</keyword>
<dbReference type="Pfam" id="PF02518">
    <property type="entry name" value="HATPase_c"/>
    <property type="match status" value="1"/>
</dbReference>
<proteinExistence type="predicted"/>
<dbReference type="FunFam" id="3.30.565.10:FF:000042">
    <property type="entry name" value="Two-component sensor histidine kinase KdpD"/>
    <property type="match status" value="1"/>
</dbReference>
<reference evidence="15 16" key="1">
    <citation type="submission" date="2019-12" db="EMBL/GenBank/DDBJ databases">
        <authorList>
            <person name="Li C."/>
            <person name="Zhao J."/>
        </authorList>
    </citation>
    <scope>NUCLEOTIDE SEQUENCE [LARGE SCALE GENOMIC DNA]</scope>
    <source>
        <strain evidence="15 16">NEAU-DD11</strain>
    </source>
</reference>
<dbReference type="Pfam" id="PF13492">
    <property type="entry name" value="GAF_3"/>
    <property type="match status" value="1"/>
</dbReference>
<dbReference type="RefSeq" id="WP_160410434.1">
    <property type="nucleotide sequence ID" value="NZ_WSES01000009.1"/>
</dbReference>